<evidence type="ECO:0000259" key="5">
    <source>
        <dbReference type="PROSITE" id="PS51898"/>
    </source>
</evidence>
<dbReference type="EMBL" id="DYTV01000054">
    <property type="protein sequence ID" value="HJH10910.1"/>
    <property type="molecule type" value="Genomic_DNA"/>
</dbReference>
<reference evidence="7" key="2">
    <citation type="submission" date="2021-09" db="EMBL/GenBank/DDBJ databases">
        <authorList>
            <person name="Gilroy R."/>
        </authorList>
    </citation>
    <scope>NUCLEOTIDE SEQUENCE</scope>
    <source>
        <strain evidence="7">CHK160-4876</strain>
    </source>
</reference>
<evidence type="ECO:0000256" key="2">
    <source>
        <dbReference type="ARBA" id="ARBA00023125"/>
    </source>
</evidence>
<sequence>MASFRKRGDKWEYRIRYSEYGKQKEVSKSGFSTKAAAKKAAVLIEEKLVKGGIREVRKGDVLFEEWLITFKRIHERQRRTSSNISARNGQLKLIERFTGYKLKDIKRSEYQIYINELLFDHDYAKATVNRIHGEMMAIMNAAVTHDELERNVLRGIQIKKEEPEEKVLFLDRASVHALLKSIETASWPNKAMVHILLFTGMRSGELLGLEWADIDFDNHVLHITKQRNQHGIGPPKTKAGVRDIILPATLVTTLLDFKKWQESLSHNWLTPTDYVMVDHTGKPFYHTKPQDLMKNILRDAGLQPRKSAHILRHTHAVMLLESGADIKTVSTRLGHSTIEMTANIYLHVTKEHEVKTLLNLENYLKF</sequence>
<dbReference type="PROSITE" id="PS51898">
    <property type="entry name" value="TYR_RECOMBINASE"/>
    <property type="match status" value="1"/>
</dbReference>
<dbReference type="InterPro" id="IPR050090">
    <property type="entry name" value="Tyrosine_recombinase_XerCD"/>
</dbReference>
<dbReference type="Pfam" id="PF00589">
    <property type="entry name" value="Phage_integrase"/>
    <property type="match status" value="1"/>
</dbReference>
<evidence type="ECO:0000313" key="7">
    <source>
        <dbReference type="EMBL" id="HJH10910.1"/>
    </source>
</evidence>
<evidence type="ECO:0000256" key="4">
    <source>
        <dbReference type="PROSITE-ProRule" id="PRU01248"/>
    </source>
</evidence>
<dbReference type="Pfam" id="PF14657">
    <property type="entry name" value="Arm-DNA-bind_4"/>
    <property type="match status" value="1"/>
</dbReference>
<accession>A0A921T4E5</accession>
<feature type="domain" description="Tyr recombinase" evidence="5">
    <location>
        <begin position="165"/>
        <end position="358"/>
    </location>
</feature>
<dbReference type="InterPro" id="IPR011010">
    <property type="entry name" value="DNA_brk_join_enz"/>
</dbReference>
<dbReference type="InterPro" id="IPR013762">
    <property type="entry name" value="Integrase-like_cat_sf"/>
</dbReference>
<dbReference type="PANTHER" id="PTHR30349">
    <property type="entry name" value="PHAGE INTEGRASE-RELATED"/>
    <property type="match status" value="1"/>
</dbReference>
<gene>
    <name evidence="7" type="ORF">K8V30_04305</name>
</gene>
<evidence type="ECO:0000256" key="3">
    <source>
        <dbReference type="ARBA" id="ARBA00023172"/>
    </source>
</evidence>
<dbReference type="InterPro" id="IPR002104">
    <property type="entry name" value="Integrase_catalytic"/>
</dbReference>
<dbReference type="InterPro" id="IPR028259">
    <property type="entry name" value="AP2-like_int_N"/>
</dbReference>
<dbReference type="Gene3D" id="1.10.443.10">
    <property type="entry name" value="Intergrase catalytic core"/>
    <property type="match status" value="1"/>
</dbReference>
<dbReference type="GO" id="GO:0015074">
    <property type="term" value="P:DNA integration"/>
    <property type="evidence" value="ECO:0007669"/>
    <property type="project" value="InterPro"/>
</dbReference>
<dbReference type="InterPro" id="IPR010998">
    <property type="entry name" value="Integrase_recombinase_N"/>
</dbReference>
<protein>
    <submittedName>
        <fullName evidence="7">Site-specific integrase</fullName>
    </submittedName>
</protein>
<dbReference type="Gene3D" id="1.10.150.130">
    <property type="match status" value="1"/>
</dbReference>
<dbReference type="CDD" id="cd01189">
    <property type="entry name" value="INT_ICEBs1_C_like"/>
    <property type="match status" value="1"/>
</dbReference>
<evidence type="ECO:0000313" key="8">
    <source>
        <dbReference type="Proteomes" id="UP000700212"/>
    </source>
</evidence>
<dbReference type="PANTHER" id="PTHR30349:SF64">
    <property type="entry name" value="PROPHAGE INTEGRASE INTD-RELATED"/>
    <property type="match status" value="1"/>
</dbReference>
<dbReference type="GO" id="GO:0006310">
    <property type="term" value="P:DNA recombination"/>
    <property type="evidence" value="ECO:0007669"/>
    <property type="project" value="UniProtKB-KW"/>
</dbReference>
<dbReference type="PROSITE" id="PS51900">
    <property type="entry name" value="CB"/>
    <property type="match status" value="1"/>
</dbReference>
<evidence type="ECO:0000259" key="6">
    <source>
        <dbReference type="PROSITE" id="PS51900"/>
    </source>
</evidence>
<keyword evidence="3" id="KW-0233">DNA recombination</keyword>
<evidence type="ECO:0000256" key="1">
    <source>
        <dbReference type="ARBA" id="ARBA00008857"/>
    </source>
</evidence>
<feature type="domain" description="Core-binding (CB)" evidence="6">
    <location>
        <begin position="61"/>
        <end position="143"/>
    </location>
</feature>
<dbReference type="GO" id="GO:0003677">
    <property type="term" value="F:DNA binding"/>
    <property type="evidence" value="ECO:0007669"/>
    <property type="project" value="UniProtKB-UniRule"/>
</dbReference>
<dbReference type="AlphaFoldDB" id="A0A921T4E5"/>
<dbReference type="SUPFAM" id="SSF56349">
    <property type="entry name" value="DNA breaking-rejoining enzymes"/>
    <property type="match status" value="1"/>
</dbReference>
<comment type="caution">
    <text evidence="7">The sequence shown here is derived from an EMBL/GenBank/DDBJ whole genome shotgun (WGS) entry which is preliminary data.</text>
</comment>
<dbReference type="InterPro" id="IPR044068">
    <property type="entry name" value="CB"/>
</dbReference>
<dbReference type="Proteomes" id="UP000700212">
    <property type="component" value="Unassembled WGS sequence"/>
</dbReference>
<organism evidence="7 8">
    <name type="scientific">Metalysinibacillus jejuensis</name>
    <dbReference type="NCBI Taxonomy" id="914327"/>
    <lineage>
        <taxon>Bacteria</taxon>
        <taxon>Bacillati</taxon>
        <taxon>Bacillota</taxon>
        <taxon>Bacilli</taxon>
        <taxon>Bacillales</taxon>
        <taxon>Caryophanaceae</taxon>
        <taxon>Metalysinibacillus</taxon>
    </lineage>
</organism>
<name>A0A921T4E5_9BACL</name>
<keyword evidence="2 4" id="KW-0238">DNA-binding</keyword>
<reference evidence="7" key="1">
    <citation type="journal article" date="2021" name="PeerJ">
        <title>Extensive microbial diversity within the chicken gut microbiome revealed by metagenomics and culture.</title>
        <authorList>
            <person name="Gilroy R."/>
            <person name="Ravi A."/>
            <person name="Getino M."/>
            <person name="Pursley I."/>
            <person name="Horton D.L."/>
            <person name="Alikhan N.F."/>
            <person name="Baker D."/>
            <person name="Gharbi K."/>
            <person name="Hall N."/>
            <person name="Watson M."/>
            <person name="Adriaenssens E.M."/>
            <person name="Foster-Nyarko E."/>
            <person name="Jarju S."/>
            <person name="Secka A."/>
            <person name="Antonio M."/>
            <person name="Oren A."/>
            <person name="Chaudhuri R.R."/>
            <person name="La Ragione R."/>
            <person name="Hildebrand F."/>
            <person name="Pallen M.J."/>
        </authorList>
    </citation>
    <scope>NUCLEOTIDE SEQUENCE</scope>
    <source>
        <strain evidence="7">CHK160-4876</strain>
    </source>
</reference>
<comment type="similarity">
    <text evidence="1">Belongs to the 'phage' integrase family.</text>
</comment>
<proteinExistence type="inferred from homology"/>